<comment type="caution">
    <text evidence="2">The sequence shown here is derived from an EMBL/GenBank/DDBJ whole genome shotgun (WGS) entry which is preliminary data.</text>
</comment>
<feature type="chain" id="PRO_5022107705" description="Secreted protein" evidence="1">
    <location>
        <begin position="29"/>
        <end position="214"/>
    </location>
</feature>
<dbReference type="EMBL" id="VFPO01000001">
    <property type="protein sequence ID" value="TQM71022.1"/>
    <property type="molecule type" value="Genomic_DNA"/>
</dbReference>
<evidence type="ECO:0000256" key="1">
    <source>
        <dbReference type="SAM" id="SignalP"/>
    </source>
</evidence>
<keyword evidence="3" id="KW-1185">Reference proteome</keyword>
<accession>A0A543IKD5</accession>
<dbReference type="InterPro" id="IPR006311">
    <property type="entry name" value="TAT_signal"/>
</dbReference>
<name>A0A543IKD5_9ACTN</name>
<dbReference type="AlphaFoldDB" id="A0A543IKD5"/>
<protein>
    <recommendedName>
        <fullName evidence="4">Secreted protein</fullName>
    </recommendedName>
</protein>
<reference evidence="2 3" key="1">
    <citation type="submission" date="2019-06" db="EMBL/GenBank/DDBJ databases">
        <title>Sequencing the genomes of 1000 actinobacteria strains.</title>
        <authorList>
            <person name="Klenk H.-P."/>
        </authorList>
    </citation>
    <scope>NUCLEOTIDE SEQUENCE [LARGE SCALE GENOMIC DNA]</scope>
    <source>
        <strain evidence="2 3">DSM 45043</strain>
    </source>
</reference>
<dbReference type="Proteomes" id="UP000316706">
    <property type="component" value="Unassembled WGS sequence"/>
</dbReference>
<keyword evidence="1" id="KW-0732">Signal</keyword>
<dbReference type="PROSITE" id="PS51318">
    <property type="entry name" value="TAT"/>
    <property type="match status" value="1"/>
</dbReference>
<evidence type="ECO:0008006" key="4">
    <source>
        <dbReference type="Google" id="ProtNLM"/>
    </source>
</evidence>
<gene>
    <name evidence="2" type="ORF">FHX41_4772</name>
</gene>
<evidence type="ECO:0000313" key="2">
    <source>
        <dbReference type="EMBL" id="TQM71022.1"/>
    </source>
</evidence>
<feature type="signal peptide" evidence="1">
    <location>
        <begin position="1"/>
        <end position="28"/>
    </location>
</feature>
<organism evidence="2 3">
    <name type="scientific">Actinomadura hallensis</name>
    <dbReference type="NCBI Taxonomy" id="337895"/>
    <lineage>
        <taxon>Bacteria</taxon>
        <taxon>Bacillati</taxon>
        <taxon>Actinomycetota</taxon>
        <taxon>Actinomycetes</taxon>
        <taxon>Streptosporangiales</taxon>
        <taxon>Thermomonosporaceae</taxon>
        <taxon>Actinomadura</taxon>
    </lineage>
</organism>
<proteinExistence type="predicted"/>
<dbReference type="RefSeq" id="WP_141972281.1">
    <property type="nucleotide sequence ID" value="NZ_VFPO01000001.1"/>
</dbReference>
<sequence>MRKIVRNALTATAAVAATAALTTVPASAAPATWTVTPGGNITGANTMPLHALNTDKGVAVVCPVSTAAGSLKSGSGLDGNGIASLTSVAATGCVTTGGLATVITPTGMPWTFNALNYDGSDVVEGELTGVQATAVIGNPAQCTVTVGAPGGGGATITGTYTNSTDRLAVSGSNLVVLTATGAGCGSLASPGDSITLGGEYGLTGANADQTITSP</sequence>
<dbReference type="OrthoDB" id="3480256at2"/>
<evidence type="ECO:0000313" key="3">
    <source>
        <dbReference type="Proteomes" id="UP000316706"/>
    </source>
</evidence>